<sequence>MEKLSRMEKYKELRETIDSDTAAVGKPSINSVELQKQLRSLNEPQESGETSRHSRQTPRFSKEIDLQQNDDADEGPDQFHNEYLDDFINEVKEYNLEKGNRMSGNTQIDILLQLNKGKDRIQTAPPKAAAVPEEDDEGVSYTQSLSSEQLQEEVDRLFEEDEQENEASARVELVEDIQEEQPTQPAPETFVYDGTPLVRINPVPPKEGQPLAESEEEEEPDVQATLNVPVEILEKNKPVEPVPGAAEPATKMIKKDTAPKPEPRPQRKPEKQTVPKKEETKQKEKKVKEKQEKKPSSTSNKVLNVVLLILILALIAVIAVTIYWLQQAGGL</sequence>
<feature type="region of interest" description="Disordered" evidence="1">
    <location>
        <begin position="17"/>
        <end position="80"/>
    </location>
</feature>
<evidence type="ECO:0000313" key="3">
    <source>
        <dbReference type="EMBL" id="HJC35571.1"/>
    </source>
</evidence>
<evidence type="ECO:0000313" key="4">
    <source>
        <dbReference type="Proteomes" id="UP000823896"/>
    </source>
</evidence>
<reference evidence="3" key="1">
    <citation type="journal article" date="2021" name="PeerJ">
        <title>Extensive microbial diversity within the chicken gut microbiome revealed by metagenomics and culture.</title>
        <authorList>
            <person name="Gilroy R."/>
            <person name="Ravi A."/>
            <person name="Getino M."/>
            <person name="Pursley I."/>
            <person name="Horton D.L."/>
            <person name="Alikhan N.F."/>
            <person name="Baker D."/>
            <person name="Gharbi K."/>
            <person name="Hall N."/>
            <person name="Watson M."/>
            <person name="Adriaenssens E.M."/>
            <person name="Foster-Nyarko E."/>
            <person name="Jarju S."/>
            <person name="Secka A."/>
            <person name="Antonio M."/>
            <person name="Oren A."/>
            <person name="Chaudhuri R.R."/>
            <person name="La Ragione R."/>
            <person name="Hildebrand F."/>
            <person name="Pallen M.J."/>
        </authorList>
    </citation>
    <scope>NUCLEOTIDE SEQUENCE</scope>
    <source>
        <strain evidence="3">CHK187-11901</strain>
    </source>
</reference>
<dbReference type="AlphaFoldDB" id="A0A9D2NNB4"/>
<comment type="caution">
    <text evidence="3">The sequence shown here is derived from an EMBL/GenBank/DDBJ whole genome shotgun (WGS) entry which is preliminary data.</text>
</comment>
<feature type="transmembrane region" description="Helical" evidence="2">
    <location>
        <begin position="302"/>
        <end position="325"/>
    </location>
</feature>
<keyword evidence="2" id="KW-0812">Transmembrane</keyword>
<feature type="compositionally biased region" description="Polar residues" evidence="1">
    <location>
        <begin position="28"/>
        <end position="48"/>
    </location>
</feature>
<dbReference type="Proteomes" id="UP000823896">
    <property type="component" value="Unassembled WGS sequence"/>
</dbReference>
<dbReference type="EMBL" id="DWWM01000001">
    <property type="protein sequence ID" value="HJC35571.1"/>
    <property type="molecule type" value="Genomic_DNA"/>
</dbReference>
<organism evidence="3 4">
    <name type="scientific">Candidatus Merdibacter merdavium</name>
    <dbReference type="NCBI Taxonomy" id="2838692"/>
    <lineage>
        <taxon>Bacteria</taxon>
        <taxon>Bacillati</taxon>
        <taxon>Bacillota</taxon>
        <taxon>Erysipelotrichia</taxon>
        <taxon>Erysipelotrichales</taxon>
        <taxon>Erysipelotrichaceae</taxon>
        <taxon>Merdibacter</taxon>
    </lineage>
</organism>
<keyword evidence="2" id="KW-0472">Membrane</keyword>
<feature type="compositionally biased region" description="Basic and acidic residues" evidence="1">
    <location>
        <begin position="253"/>
        <end position="295"/>
    </location>
</feature>
<feature type="region of interest" description="Disordered" evidence="1">
    <location>
        <begin position="123"/>
        <end position="147"/>
    </location>
</feature>
<accession>A0A9D2NNB4</accession>
<protein>
    <submittedName>
        <fullName evidence="3">Uncharacterized protein</fullName>
    </submittedName>
</protein>
<evidence type="ECO:0000256" key="2">
    <source>
        <dbReference type="SAM" id="Phobius"/>
    </source>
</evidence>
<name>A0A9D2NNB4_9FIRM</name>
<evidence type="ECO:0000256" key="1">
    <source>
        <dbReference type="SAM" id="MobiDB-lite"/>
    </source>
</evidence>
<keyword evidence="2" id="KW-1133">Transmembrane helix</keyword>
<proteinExistence type="predicted"/>
<gene>
    <name evidence="3" type="ORF">H9702_00365</name>
</gene>
<feature type="region of interest" description="Disordered" evidence="1">
    <location>
        <begin position="177"/>
        <end position="296"/>
    </location>
</feature>
<reference evidence="3" key="2">
    <citation type="submission" date="2021-04" db="EMBL/GenBank/DDBJ databases">
        <authorList>
            <person name="Gilroy R."/>
        </authorList>
    </citation>
    <scope>NUCLEOTIDE SEQUENCE</scope>
    <source>
        <strain evidence="3">CHK187-11901</strain>
    </source>
</reference>